<keyword evidence="3" id="KW-1185">Reference proteome</keyword>
<accession>A0AAD8MRN4</accession>
<name>A0AAD8MRN4_9APIA</name>
<proteinExistence type="predicted"/>
<reference evidence="2" key="1">
    <citation type="submission" date="2023-02" db="EMBL/GenBank/DDBJ databases">
        <title>Genome of toxic invasive species Heracleum sosnowskyi carries increased number of genes despite the absence of recent whole-genome duplications.</title>
        <authorList>
            <person name="Schelkunov M."/>
            <person name="Shtratnikova V."/>
            <person name="Makarenko M."/>
            <person name="Klepikova A."/>
            <person name="Omelchenko D."/>
            <person name="Novikova G."/>
            <person name="Obukhova E."/>
            <person name="Bogdanov V."/>
            <person name="Penin A."/>
            <person name="Logacheva M."/>
        </authorList>
    </citation>
    <scope>NUCLEOTIDE SEQUENCE</scope>
    <source>
        <strain evidence="2">Hsosn_3</strain>
        <tissue evidence="2">Leaf</tissue>
    </source>
</reference>
<comment type="caution">
    <text evidence="2">The sequence shown here is derived from an EMBL/GenBank/DDBJ whole genome shotgun (WGS) entry which is preliminary data.</text>
</comment>
<dbReference type="PANTHER" id="PTHR10678">
    <property type="entry name" value="26S PROTEASOME NON-ATPASE REGULATORY SUBUNIT 11/COP9 SIGNALOSOME COMPLEX SUBUNIT 2"/>
    <property type="match status" value="1"/>
</dbReference>
<feature type="compositionally biased region" description="Basic and acidic residues" evidence="1">
    <location>
        <begin position="59"/>
        <end position="80"/>
    </location>
</feature>
<dbReference type="InterPro" id="IPR050871">
    <property type="entry name" value="26S_Proteasome/COP9_Components"/>
</dbReference>
<organism evidence="2 3">
    <name type="scientific">Heracleum sosnowskyi</name>
    <dbReference type="NCBI Taxonomy" id="360622"/>
    <lineage>
        <taxon>Eukaryota</taxon>
        <taxon>Viridiplantae</taxon>
        <taxon>Streptophyta</taxon>
        <taxon>Embryophyta</taxon>
        <taxon>Tracheophyta</taxon>
        <taxon>Spermatophyta</taxon>
        <taxon>Magnoliopsida</taxon>
        <taxon>eudicotyledons</taxon>
        <taxon>Gunneridae</taxon>
        <taxon>Pentapetalae</taxon>
        <taxon>asterids</taxon>
        <taxon>campanulids</taxon>
        <taxon>Apiales</taxon>
        <taxon>Apiaceae</taxon>
        <taxon>Apioideae</taxon>
        <taxon>apioid superclade</taxon>
        <taxon>Tordylieae</taxon>
        <taxon>Tordyliinae</taxon>
        <taxon>Heracleum</taxon>
    </lineage>
</organism>
<evidence type="ECO:0000256" key="1">
    <source>
        <dbReference type="SAM" id="MobiDB-lite"/>
    </source>
</evidence>
<protein>
    <submittedName>
        <fullName evidence="2">Uncharacterized protein</fullName>
    </submittedName>
</protein>
<evidence type="ECO:0000313" key="3">
    <source>
        <dbReference type="Proteomes" id="UP001237642"/>
    </source>
</evidence>
<evidence type="ECO:0000313" key="2">
    <source>
        <dbReference type="EMBL" id="KAK1381423.1"/>
    </source>
</evidence>
<dbReference type="EMBL" id="JAUIZM010000006">
    <property type="protein sequence ID" value="KAK1381423.1"/>
    <property type="molecule type" value="Genomic_DNA"/>
</dbReference>
<feature type="region of interest" description="Disordered" evidence="1">
    <location>
        <begin position="59"/>
        <end position="100"/>
    </location>
</feature>
<sequence>MLCDRRDRPELWAFARILSDYSEGTEKAKNERLWLKTNMKLCKIWFDMGEYGRMNKELHKSCRKPDGSDDQKKGALEEMKHKRKKVKASENLDFPGGAKK</sequence>
<reference evidence="2" key="2">
    <citation type="submission" date="2023-05" db="EMBL/GenBank/DDBJ databases">
        <authorList>
            <person name="Schelkunov M.I."/>
        </authorList>
    </citation>
    <scope>NUCLEOTIDE SEQUENCE</scope>
    <source>
        <strain evidence="2">Hsosn_3</strain>
        <tissue evidence="2">Leaf</tissue>
    </source>
</reference>
<gene>
    <name evidence="2" type="ORF">POM88_028167</name>
</gene>
<dbReference type="AlphaFoldDB" id="A0AAD8MRN4"/>
<dbReference type="Proteomes" id="UP001237642">
    <property type="component" value="Unassembled WGS sequence"/>
</dbReference>